<sequence length="342" mass="34434">MSHFDADVSPLDDFRALARAPRPDHSDALAATRAREAALTKPAGSLGRLEKLAEWLTAVTGKAPPTVDHPRVVVFAASHGVAEEGVSAYPSSVNAQMLASFRDGKAAINQICAAYGIGLSAFDLAVDIPSGNIAVEDAFASERAAAATMAFGLEAIANGVDCLALGEMGIGNTTVAAALYAALIGGTAADWCGAGTGVSGEAMARKIAAVDKALARVAGEEDPLVLLTRIGGREIAAMVGAILAARSQKVPVVIDGFVSTAAAAVAYKIAPQAIDHCLFAHRSAEAAHGRALEAMGVSPLLDLGMRLGEGTGAALAIGILRAAAACHSGMSTFAEAGVDGPV</sequence>
<evidence type="ECO:0000256" key="9">
    <source>
        <dbReference type="ARBA" id="ARBA00047340"/>
    </source>
</evidence>
<dbReference type="InterPro" id="IPR036087">
    <property type="entry name" value="Nict_dMeBzImd_PRibTrfase_sf"/>
</dbReference>
<organism evidence="11 12">
    <name type="scientific">Acuticoccus mangrovi</name>
    <dbReference type="NCBI Taxonomy" id="2796142"/>
    <lineage>
        <taxon>Bacteria</taxon>
        <taxon>Pseudomonadati</taxon>
        <taxon>Pseudomonadota</taxon>
        <taxon>Alphaproteobacteria</taxon>
        <taxon>Hyphomicrobiales</taxon>
        <taxon>Amorphaceae</taxon>
        <taxon>Acuticoccus</taxon>
    </lineage>
</organism>
<dbReference type="NCBIfam" id="NF000996">
    <property type="entry name" value="PRK00105.1"/>
    <property type="match status" value="1"/>
</dbReference>
<evidence type="ECO:0000256" key="2">
    <source>
        <dbReference type="ARBA" id="ARBA00007110"/>
    </source>
</evidence>
<gene>
    <name evidence="10 11" type="primary">cobT</name>
    <name evidence="11" type="ORF">JCR33_19965</name>
</gene>
<dbReference type="InterPro" id="IPR017846">
    <property type="entry name" value="Nict_dMeBzImd_PRibTrfase_bact"/>
</dbReference>
<dbReference type="CDD" id="cd02439">
    <property type="entry name" value="DMB-PRT_CobT"/>
    <property type="match status" value="1"/>
</dbReference>
<feature type="active site" description="Proton acceptor" evidence="10">
    <location>
        <position position="309"/>
    </location>
</feature>
<dbReference type="HAMAP" id="MF_00230">
    <property type="entry name" value="CobT"/>
    <property type="match status" value="1"/>
</dbReference>
<reference evidence="11" key="1">
    <citation type="submission" date="2020-12" db="EMBL/GenBank/DDBJ databases">
        <title>Bacterial taxonomy.</title>
        <authorList>
            <person name="Pan X."/>
        </authorList>
    </citation>
    <scope>NUCLEOTIDE SEQUENCE</scope>
    <source>
        <strain evidence="11">B2012</strain>
    </source>
</reference>
<keyword evidence="7 10" id="KW-0808">Transferase</keyword>
<dbReference type="Pfam" id="PF02277">
    <property type="entry name" value="DBI_PRT"/>
    <property type="match status" value="1"/>
</dbReference>
<keyword evidence="6 10" id="KW-0328">Glycosyltransferase</keyword>
<comment type="function">
    <text evidence="10">Catalyzes the synthesis of alpha-ribazole-5'-phosphate from nicotinate mononucleotide (NAMN) and 5,6-dimethylbenzimidazole (DMB).</text>
</comment>
<evidence type="ECO:0000313" key="12">
    <source>
        <dbReference type="Proteomes" id="UP000609531"/>
    </source>
</evidence>
<dbReference type="EC" id="2.4.2.21" evidence="3 10"/>
<dbReference type="GO" id="GO:0009236">
    <property type="term" value="P:cobalamin biosynthetic process"/>
    <property type="evidence" value="ECO:0007669"/>
    <property type="project" value="UniProtKB-UniRule"/>
</dbReference>
<evidence type="ECO:0000313" key="11">
    <source>
        <dbReference type="EMBL" id="MBJ3777986.1"/>
    </source>
</evidence>
<dbReference type="RefSeq" id="WP_198883893.1">
    <property type="nucleotide sequence ID" value="NZ_JAEKJA010000022.1"/>
</dbReference>
<evidence type="ECO:0000256" key="10">
    <source>
        <dbReference type="HAMAP-Rule" id="MF_00230"/>
    </source>
</evidence>
<evidence type="ECO:0000256" key="5">
    <source>
        <dbReference type="ARBA" id="ARBA00022573"/>
    </source>
</evidence>
<dbReference type="InterPro" id="IPR023195">
    <property type="entry name" value="Nict_dMeBzImd_PRibTrfase_N"/>
</dbReference>
<protein>
    <recommendedName>
        <fullName evidence="4 10">Nicotinate-nucleotide--dimethylbenzimidazole phosphoribosyltransferase</fullName>
        <shortName evidence="10">NN:DBI PRT</shortName>
        <ecNumber evidence="3 10">2.4.2.21</ecNumber>
    </recommendedName>
    <alternativeName>
        <fullName evidence="8 10">N(1)-alpha-phosphoribosyltransferase</fullName>
    </alternativeName>
</protein>
<evidence type="ECO:0000256" key="6">
    <source>
        <dbReference type="ARBA" id="ARBA00022676"/>
    </source>
</evidence>
<comment type="pathway">
    <text evidence="1 10">Nucleoside biosynthesis; alpha-ribazole biosynthesis; alpha-ribazole from 5,6-dimethylbenzimidazole: step 1/2.</text>
</comment>
<dbReference type="GO" id="GO:0008939">
    <property type="term" value="F:nicotinate-nucleotide-dimethylbenzimidazole phosphoribosyltransferase activity"/>
    <property type="evidence" value="ECO:0007669"/>
    <property type="project" value="UniProtKB-UniRule"/>
</dbReference>
<proteinExistence type="inferred from homology"/>
<name>A0A934MJ75_9HYPH</name>
<dbReference type="Proteomes" id="UP000609531">
    <property type="component" value="Unassembled WGS sequence"/>
</dbReference>
<dbReference type="PANTHER" id="PTHR43463">
    <property type="entry name" value="NICOTINATE-NUCLEOTIDE--DIMETHYLBENZIMIDAZOLE PHOSPHORIBOSYLTRANSFERASE"/>
    <property type="match status" value="1"/>
</dbReference>
<dbReference type="NCBIfam" id="TIGR03160">
    <property type="entry name" value="cobT_DBIPRT"/>
    <property type="match status" value="1"/>
</dbReference>
<dbReference type="AlphaFoldDB" id="A0A934MJ75"/>
<dbReference type="Gene3D" id="3.40.50.10210">
    <property type="match status" value="1"/>
</dbReference>
<dbReference type="EMBL" id="JAEKJA010000022">
    <property type="protein sequence ID" value="MBJ3777986.1"/>
    <property type="molecule type" value="Genomic_DNA"/>
</dbReference>
<dbReference type="Gene3D" id="1.10.1610.10">
    <property type="match status" value="1"/>
</dbReference>
<evidence type="ECO:0000256" key="8">
    <source>
        <dbReference type="ARBA" id="ARBA00030686"/>
    </source>
</evidence>
<dbReference type="SUPFAM" id="SSF52733">
    <property type="entry name" value="Nicotinate mononucleotide:5,6-dimethylbenzimidazole phosphoribosyltransferase (CobT)"/>
    <property type="match status" value="1"/>
</dbReference>
<dbReference type="InterPro" id="IPR003200">
    <property type="entry name" value="Nict_dMeBzImd_PRibTrfase"/>
</dbReference>
<comment type="similarity">
    <text evidence="2 10">Belongs to the CobT family.</text>
</comment>
<keyword evidence="12" id="KW-1185">Reference proteome</keyword>
<evidence type="ECO:0000256" key="3">
    <source>
        <dbReference type="ARBA" id="ARBA00011991"/>
    </source>
</evidence>
<comment type="caution">
    <text evidence="11">The sequence shown here is derived from an EMBL/GenBank/DDBJ whole genome shotgun (WGS) entry which is preliminary data.</text>
</comment>
<evidence type="ECO:0000256" key="7">
    <source>
        <dbReference type="ARBA" id="ARBA00022679"/>
    </source>
</evidence>
<keyword evidence="5 10" id="KW-0169">Cobalamin biosynthesis</keyword>
<comment type="catalytic activity">
    <reaction evidence="9 10">
        <text>5,6-dimethylbenzimidazole + nicotinate beta-D-ribonucleotide = alpha-ribazole 5'-phosphate + nicotinate + H(+)</text>
        <dbReference type="Rhea" id="RHEA:11196"/>
        <dbReference type="ChEBI" id="CHEBI:15378"/>
        <dbReference type="ChEBI" id="CHEBI:15890"/>
        <dbReference type="ChEBI" id="CHEBI:32544"/>
        <dbReference type="ChEBI" id="CHEBI:57502"/>
        <dbReference type="ChEBI" id="CHEBI:57918"/>
        <dbReference type="EC" id="2.4.2.21"/>
    </reaction>
</comment>
<dbReference type="PANTHER" id="PTHR43463:SF1">
    <property type="entry name" value="NICOTINATE-NUCLEOTIDE--DIMETHYLBENZIMIDAZOLE PHOSPHORIBOSYLTRANSFERASE"/>
    <property type="match status" value="1"/>
</dbReference>
<evidence type="ECO:0000256" key="4">
    <source>
        <dbReference type="ARBA" id="ARBA00015486"/>
    </source>
</evidence>
<accession>A0A934MJ75</accession>
<evidence type="ECO:0000256" key="1">
    <source>
        <dbReference type="ARBA" id="ARBA00005049"/>
    </source>
</evidence>